<keyword evidence="1" id="KW-0812">Transmembrane</keyword>
<name>A0A1N7K0X4_9BACL</name>
<protein>
    <submittedName>
        <fullName evidence="2">YfzA-like protein</fullName>
    </submittedName>
</protein>
<gene>
    <name evidence="2" type="ORF">SAMN05421790_102390</name>
</gene>
<dbReference type="InterPro" id="IPR025627">
    <property type="entry name" value="YfzA"/>
</dbReference>
<keyword evidence="1" id="KW-0472">Membrane</keyword>
<sequence>MYAGHGLRKKQARQTARSIIPRWLLHLSIFAIFQLLFILFDGSRMGIIFNLNDNGEKMVSLLRPLFDGIQFYASEQLNYVTVVWGIVVVVHGVVSLVEWMQNKK</sequence>
<dbReference type="Pfam" id="PF14118">
    <property type="entry name" value="YfzA"/>
    <property type="match status" value="1"/>
</dbReference>
<proteinExistence type="predicted"/>
<dbReference type="OrthoDB" id="1683959at2"/>
<dbReference type="Proteomes" id="UP000186795">
    <property type="component" value="Unassembled WGS sequence"/>
</dbReference>
<dbReference type="RefSeq" id="WP_009710257.1">
    <property type="nucleotide sequence ID" value="NZ_CP048103.1"/>
</dbReference>
<evidence type="ECO:0000313" key="2">
    <source>
        <dbReference type="EMBL" id="SIS55239.1"/>
    </source>
</evidence>
<organism evidence="2 3">
    <name type="scientific">Kroppenstedtia eburnea</name>
    <dbReference type="NCBI Taxonomy" id="714067"/>
    <lineage>
        <taxon>Bacteria</taxon>
        <taxon>Bacillati</taxon>
        <taxon>Bacillota</taxon>
        <taxon>Bacilli</taxon>
        <taxon>Bacillales</taxon>
        <taxon>Thermoactinomycetaceae</taxon>
        <taxon>Kroppenstedtia</taxon>
    </lineage>
</organism>
<keyword evidence="1" id="KW-1133">Transmembrane helix</keyword>
<evidence type="ECO:0000256" key="1">
    <source>
        <dbReference type="SAM" id="Phobius"/>
    </source>
</evidence>
<feature type="transmembrane region" description="Helical" evidence="1">
    <location>
        <begin position="20"/>
        <end position="40"/>
    </location>
</feature>
<accession>A0A1N7K0X4</accession>
<dbReference type="AlphaFoldDB" id="A0A1N7K0X4"/>
<dbReference type="EMBL" id="FTOD01000002">
    <property type="protein sequence ID" value="SIS55239.1"/>
    <property type="molecule type" value="Genomic_DNA"/>
</dbReference>
<evidence type="ECO:0000313" key="3">
    <source>
        <dbReference type="Proteomes" id="UP000186795"/>
    </source>
</evidence>
<feature type="transmembrane region" description="Helical" evidence="1">
    <location>
        <begin position="77"/>
        <end position="97"/>
    </location>
</feature>
<reference evidence="3" key="1">
    <citation type="submission" date="2017-01" db="EMBL/GenBank/DDBJ databases">
        <authorList>
            <person name="Varghese N."/>
            <person name="Submissions S."/>
        </authorList>
    </citation>
    <scope>NUCLEOTIDE SEQUENCE [LARGE SCALE GENOMIC DNA]</scope>
    <source>
        <strain evidence="3">DSM 45196</strain>
    </source>
</reference>
<keyword evidence="3" id="KW-1185">Reference proteome</keyword>